<feature type="compositionally biased region" description="Basic residues" evidence="1">
    <location>
        <begin position="1"/>
        <end position="10"/>
    </location>
</feature>
<accession>A0A2I2KK25</accession>
<dbReference type="RefSeq" id="WP_101830113.1">
    <property type="nucleotide sequence ID" value="NZ_FZMO01000026.1"/>
</dbReference>
<reference evidence="2 3" key="1">
    <citation type="submission" date="2017-06" db="EMBL/GenBank/DDBJ databases">
        <authorList>
            <person name="Kim H.J."/>
            <person name="Triplett B.A."/>
        </authorList>
    </citation>
    <scope>NUCLEOTIDE SEQUENCE [LARGE SCALE GENOMIC DNA]</scope>
    <source>
        <strain evidence="2">FRACA_ARgP5</strain>
    </source>
</reference>
<name>A0A2I2KK25_9ACTN</name>
<feature type="region of interest" description="Disordered" evidence="1">
    <location>
        <begin position="1"/>
        <end position="23"/>
    </location>
</feature>
<evidence type="ECO:0008006" key="4">
    <source>
        <dbReference type="Google" id="ProtNLM"/>
    </source>
</evidence>
<organism evidence="2 3">
    <name type="scientific">Frankia canadensis</name>
    <dbReference type="NCBI Taxonomy" id="1836972"/>
    <lineage>
        <taxon>Bacteria</taxon>
        <taxon>Bacillati</taxon>
        <taxon>Actinomycetota</taxon>
        <taxon>Actinomycetes</taxon>
        <taxon>Frankiales</taxon>
        <taxon>Frankiaceae</taxon>
        <taxon>Frankia</taxon>
    </lineage>
</organism>
<evidence type="ECO:0000313" key="2">
    <source>
        <dbReference type="EMBL" id="SNQ46018.1"/>
    </source>
</evidence>
<sequence length="103" mass="11759">MTRRARRRSDRHQGGHGQRGGGLAGWLLPDAVVRLRDGEWTVRPLSGAAAVKVYRCPGCDHEINPGTPHLVVWPPDEVADRRHWHRPCWERRCRAARLPPYAD</sequence>
<protein>
    <recommendedName>
        <fullName evidence="4">ATP/GTP-binding protein</fullName>
    </recommendedName>
</protein>
<evidence type="ECO:0000256" key="1">
    <source>
        <dbReference type="SAM" id="MobiDB-lite"/>
    </source>
</evidence>
<dbReference type="Proteomes" id="UP000234331">
    <property type="component" value="Unassembled WGS sequence"/>
</dbReference>
<dbReference type="EMBL" id="FZMO01000026">
    <property type="protein sequence ID" value="SNQ46018.1"/>
    <property type="molecule type" value="Genomic_DNA"/>
</dbReference>
<dbReference type="AlphaFoldDB" id="A0A2I2KK25"/>
<keyword evidence="3" id="KW-1185">Reference proteome</keyword>
<dbReference type="OrthoDB" id="3381577at2"/>
<proteinExistence type="predicted"/>
<gene>
    <name evidence="2" type="ORF">FRACA_1210011</name>
</gene>
<evidence type="ECO:0000313" key="3">
    <source>
        <dbReference type="Proteomes" id="UP000234331"/>
    </source>
</evidence>